<evidence type="ECO:0008006" key="6">
    <source>
        <dbReference type="Google" id="ProtNLM"/>
    </source>
</evidence>
<evidence type="ECO:0000313" key="5">
    <source>
        <dbReference type="Proteomes" id="UP000005240"/>
    </source>
</evidence>
<sequence>MLLFYAVIFFLAATWVDAIGTPKKPPASAIRIPKGDSCDLPTLSATGVPLKGQAFCLFPNQRSRSPGTATSRTNPQTKKLTCPGRSSAQCCDPTKLKVDTTKPLDQQTAVDRLFQVTPLSVIAACPNVV</sequence>
<feature type="compositionally biased region" description="Polar residues" evidence="1">
    <location>
        <begin position="60"/>
        <end position="87"/>
    </location>
</feature>
<proteinExistence type="predicted"/>
<evidence type="ECO:0000256" key="1">
    <source>
        <dbReference type="SAM" id="MobiDB-lite"/>
    </source>
</evidence>
<dbReference type="Proteomes" id="UP000005240">
    <property type="component" value="Unassembled WGS sequence"/>
</dbReference>
<dbReference type="AlphaFoldDB" id="A0A180GS30"/>
<protein>
    <recommendedName>
        <fullName evidence="6">Hydrophobin</fullName>
    </recommendedName>
</protein>
<gene>
    <name evidence="3" type="ORF">PTTG_12139</name>
</gene>
<feature type="chain" id="PRO_5008110213" description="Hydrophobin" evidence="2">
    <location>
        <begin position="19"/>
        <end position="129"/>
    </location>
</feature>
<evidence type="ECO:0000313" key="3">
    <source>
        <dbReference type="EMBL" id="OAV95636.1"/>
    </source>
</evidence>
<dbReference type="EMBL" id="ADAS02000027">
    <property type="protein sequence ID" value="OAV95636.1"/>
    <property type="molecule type" value="Genomic_DNA"/>
</dbReference>
<feature type="region of interest" description="Disordered" evidence="1">
    <location>
        <begin position="59"/>
        <end position="87"/>
    </location>
</feature>
<keyword evidence="2" id="KW-0732">Signal</keyword>
<reference evidence="3" key="2">
    <citation type="submission" date="2016-05" db="EMBL/GenBank/DDBJ databases">
        <title>Comparative analysis highlights variable genome content of wheat rusts and divergence of the mating loci.</title>
        <authorList>
            <person name="Cuomo C.A."/>
            <person name="Bakkeren G."/>
            <person name="Szabo L."/>
            <person name="Khalil H."/>
            <person name="Joly D."/>
            <person name="Goldberg J."/>
            <person name="Young S."/>
            <person name="Zeng Q."/>
            <person name="Fellers J."/>
        </authorList>
    </citation>
    <scope>NUCLEOTIDE SEQUENCE [LARGE SCALE GENOMIC DNA]</scope>
    <source>
        <strain evidence="3">1-1 BBBD Race 1</strain>
    </source>
</reference>
<accession>A0A180GS30</accession>
<evidence type="ECO:0000313" key="4">
    <source>
        <dbReference type="EnsemblFungi" id="PTTG_12139-t43_1-p1"/>
    </source>
</evidence>
<name>A0A180GS30_PUCT1</name>
<reference evidence="4 5" key="3">
    <citation type="journal article" date="2017" name="G3 (Bethesda)">
        <title>Comparative analysis highlights variable genome content of wheat rusts and divergence of the mating loci.</title>
        <authorList>
            <person name="Cuomo C.A."/>
            <person name="Bakkeren G."/>
            <person name="Khalil H.B."/>
            <person name="Panwar V."/>
            <person name="Joly D."/>
            <person name="Linning R."/>
            <person name="Sakthikumar S."/>
            <person name="Song X."/>
            <person name="Adiconis X."/>
            <person name="Fan L."/>
            <person name="Goldberg J.M."/>
            <person name="Levin J.Z."/>
            <person name="Young S."/>
            <person name="Zeng Q."/>
            <person name="Anikster Y."/>
            <person name="Bruce M."/>
            <person name="Wang M."/>
            <person name="Yin C."/>
            <person name="McCallum B."/>
            <person name="Szabo L.J."/>
            <person name="Hulbert S."/>
            <person name="Chen X."/>
            <person name="Fellers J.P."/>
        </authorList>
    </citation>
    <scope>NUCLEOTIDE SEQUENCE</scope>
    <source>
        <strain evidence="4">isolate 1-1 / race 1 (BBBD)</strain>
        <strain evidence="5">Isolate 1-1 / race 1 (BBBD)</strain>
    </source>
</reference>
<dbReference type="EnsemblFungi" id="PTTG_12139-t43_1">
    <property type="protein sequence ID" value="PTTG_12139-t43_1-p1"/>
    <property type="gene ID" value="PTTG_12139"/>
</dbReference>
<feature type="signal peptide" evidence="2">
    <location>
        <begin position="1"/>
        <end position="18"/>
    </location>
</feature>
<keyword evidence="5" id="KW-1185">Reference proteome</keyword>
<reference evidence="4" key="4">
    <citation type="submission" date="2025-05" db="UniProtKB">
        <authorList>
            <consortium name="EnsemblFungi"/>
        </authorList>
    </citation>
    <scope>IDENTIFICATION</scope>
    <source>
        <strain evidence="4">isolate 1-1 / race 1 (BBBD)</strain>
    </source>
</reference>
<reference evidence="3" key="1">
    <citation type="submission" date="2009-11" db="EMBL/GenBank/DDBJ databases">
        <authorList>
            <consortium name="The Broad Institute Genome Sequencing Platform"/>
            <person name="Ward D."/>
            <person name="Feldgarden M."/>
            <person name="Earl A."/>
            <person name="Young S.K."/>
            <person name="Zeng Q."/>
            <person name="Koehrsen M."/>
            <person name="Alvarado L."/>
            <person name="Berlin A."/>
            <person name="Bochicchio J."/>
            <person name="Borenstein D."/>
            <person name="Chapman S.B."/>
            <person name="Chen Z."/>
            <person name="Engels R."/>
            <person name="Freedman E."/>
            <person name="Gellesch M."/>
            <person name="Goldberg J."/>
            <person name="Griggs A."/>
            <person name="Gujja S."/>
            <person name="Heilman E."/>
            <person name="Heiman D."/>
            <person name="Hepburn T."/>
            <person name="Howarth C."/>
            <person name="Jen D."/>
            <person name="Larson L."/>
            <person name="Lewis B."/>
            <person name="Mehta T."/>
            <person name="Park D."/>
            <person name="Pearson M."/>
            <person name="Roberts A."/>
            <person name="Saif S."/>
            <person name="Shea T."/>
            <person name="Shenoy N."/>
            <person name="Sisk P."/>
            <person name="Stolte C."/>
            <person name="Sykes S."/>
            <person name="Thomson T."/>
            <person name="Walk T."/>
            <person name="White J."/>
            <person name="Yandava C."/>
            <person name="Izard J."/>
            <person name="Baranova O.V."/>
            <person name="Blanton J.M."/>
            <person name="Tanner A.C."/>
            <person name="Dewhirst F.E."/>
            <person name="Haas B."/>
            <person name="Nusbaum C."/>
            <person name="Birren B."/>
        </authorList>
    </citation>
    <scope>NUCLEOTIDE SEQUENCE [LARGE SCALE GENOMIC DNA]</scope>
    <source>
        <strain evidence="3">1-1 BBBD Race 1</strain>
    </source>
</reference>
<organism evidence="3">
    <name type="scientific">Puccinia triticina (isolate 1-1 / race 1 (BBBD))</name>
    <name type="common">Brown leaf rust fungus</name>
    <dbReference type="NCBI Taxonomy" id="630390"/>
    <lineage>
        <taxon>Eukaryota</taxon>
        <taxon>Fungi</taxon>
        <taxon>Dikarya</taxon>
        <taxon>Basidiomycota</taxon>
        <taxon>Pucciniomycotina</taxon>
        <taxon>Pucciniomycetes</taxon>
        <taxon>Pucciniales</taxon>
        <taxon>Pucciniaceae</taxon>
        <taxon>Puccinia</taxon>
    </lineage>
</organism>
<dbReference type="VEuPathDB" id="FungiDB:PTTG_12139"/>
<evidence type="ECO:0000256" key="2">
    <source>
        <dbReference type="SAM" id="SignalP"/>
    </source>
</evidence>